<evidence type="ECO:0000313" key="1">
    <source>
        <dbReference type="EMBL" id="CAA9270808.1"/>
    </source>
</evidence>
<dbReference type="EMBL" id="CADCTL010000218">
    <property type="protein sequence ID" value="CAA9270808.1"/>
    <property type="molecule type" value="Genomic_DNA"/>
</dbReference>
<gene>
    <name evidence="1" type="ORF">AVDCRST_MAG04-3031</name>
</gene>
<reference evidence="1" key="1">
    <citation type="submission" date="2020-02" db="EMBL/GenBank/DDBJ databases">
        <authorList>
            <person name="Meier V. D."/>
        </authorList>
    </citation>
    <scope>NUCLEOTIDE SEQUENCE</scope>
    <source>
        <strain evidence="1">AVDCRST_MAG04</strain>
    </source>
</reference>
<organism evidence="1">
    <name type="scientific">uncultured Acetobacteraceae bacterium</name>
    <dbReference type="NCBI Taxonomy" id="169975"/>
    <lineage>
        <taxon>Bacteria</taxon>
        <taxon>Pseudomonadati</taxon>
        <taxon>Pseudomonadota</taxon>
        <taxon>Alphaproteobacteria</taxon>
        <taxon>Acetobacterales</taxon>
        <taxon>Acetobacteraceae</taxon>
        <taxon>environmental samples</taxon>
    </lineage>
</organism>
<sequence length="48" mass="5136">MPEVSASIDLCALEGVRLVGPFLARAVAGRNDREARAGRILAMHRAAF</sequence>
<accession>A0A6J4J9R4</accession>
<name>A0A6J4J9R4_9PROT</name>
<protein>
    <submittedName>
        <fullName evidence="1">Uncharacterized protein</fullName>
    </submittedName>
</protein>
<proteinExistence type="predicted"/>
<dbReference type="AlphaFoldDB" id="A0A6J4J9R4"/>